<dbReference type="InterPro" id="IPR031658">
    <property type="entry name" value="Cyclin_C_2"/>
</dbReference>
<feature type="compositionally biased region" description="Polar residues" evidence="5">
    <location>
        <begin position="49"/>
        <end position="59"/>
    </location>
</feature>
<dbReference type="SMART" id="SM00385">
    <property type="entry name" value="CYCLIN"/>
    <property type="match status" value="1"/>
</dbReference>
<dbReference type="GO" id="GO:0006357">
    <property type="term" value="P:regulation of transcription by RNA polymerase II"/>
    <property type="evidence" value="ECO:0007669"/>
    <property type="project" value="InterPro"/>
</dbReference>
<dbReference type="SUPFAM" id="SSF47954">
    <property type="entry name" value="Cyclin-like"/>
    <property type="match status" value="2"/>
</dbReference>
<dbReference type="InterPro" id="IPR036915">
    <property type="entry name" value="Cyclin-like_sf"/>
</dbReference>
<accession>A0A6A6HLA5</accession>
<protein>
    <recommendedName>
        <fullName evidence="2">RNA polymerase II holoenzyme cyclin-like subunit</fullName>
    </recommendedName>
</protein>
<evidence type="ECO:0000256" key="3">
    <source>
        <dbReference type="ARBA" id="ARBA00023127"/>
    </source>
</evidence>
<evidence type="ECO:0000313" key="8">
    <source>
        <dbReference type="Proteomes" id="UP000800092"/>
    </source>
</evidence>
<gene>
    <name evidence="7" type="ORF">EV356DRAFT_505997</name>
</gene>
<feature type="region of interest" description="Disordered" evidence="5">
    <location>
        <begin position="44"/>
        <end position="69"/>
    </location>
</feature>
<dbReference type="OrthoDB" id="340962at2759"/>
<dbReference type="Proteomes" id="UP000800092">
    <property type="component" value="Unassembled WGS sequence"/>
</dbReference>
<sequence length="415" mass="45887">MNEDDLYRTSSQYRYWSFTPEALASLRANTNSAASARVKAAIKRDGSKATGQSNGNGATNGAPHGEANGHDSSVDVECLTVEEEAKFVRYYCTVCLQLSDSFDFPIPIHVKATAVQYIKRFYLTNSPMTYHPKQIIPSALFLATKTENYYIALTKFARGIKKTSEADILAPEFIITQALRFTFDVRHPHRALKGVIMELGALSNGTAALLPQHPKTSAQLKAEMAQLPRDGNDQGIPERVSDRINRAYELAKGVLGSAAILTDAYFLYTPSQICFAALYMADAALTLFYLSTKFPDAVLTPPPWESGAGFKFVETPAVLSKLLRVLEEVAGLLAGEDRTGREAKEELRRIDKKLYQCRNPEKMDLVGLNRAVKRDGAVEGEVSESAAKRRKVEREKERKEGEDLFGGDLKKDGES</sequence>
<dbReference type="Pfam" id="PF00134">
    <property type="entry name" value="Cyclin_N"/>
    <property type="match status" value="1"/>
</dbReference>
<comment type="similarity">
    <text evidence="1">Belongs to the cyclin family. Cyclin C subfamily.</text>
</comment>
<evidence type="ECO:0000256" key="5">
    <source>
        <dbReference type="SAM" id="MobiDB-lite"/>
    </source>
</evidence>
<dbReference type="GO" id="GO:0016538">
    <property type="term" value="F:cyclin-dependent protein serine/threonine kinase regulator activity"/>
    <property type="evidence" value="ECO:0007669"/>
    <property type="project" value="InterPro"/>
</dbReference>
<dbReference type="Gene3D" id="1.10.472.10">
    <property type="entry name" value="Cyclin-like"/>
    <property type="match status" value="1"/>
</dbReference>
<dbReference type="InterPro" id="IPR006671">
    <property type="entry name" value="Cyclin_N"/>
</dbReference>
<evidence type="ECO:0000256" key="1">
    <source>
        <dbReference type="ARBA" id="ARBA00008638"/>
    </source>
</evidence>
<dbReference type="AlphaFoldDB" id="A0A6A6HLA5"/>
<dbReference type="InterPro" id="IPR013763">
    <property type="entry name" value="Cyclin-like_dom"/>
</dbReference>
<dbReference type="FunFam" id="1.10.472.10:FF:000095">
    <property type="entry name" value="Cyclin Ccl1, putative (AFU_orthologue AFUA_5G07030)"/>
    <property type="match status" value="1"/>
</dbReference>
<dbReference type="Pfam" id="PF16899">
    <property type="entry name" value="Cyclin_C_2"/>
    <property type="match status" value="1"/>
</dbReference>
<feature type="domain" description="Cyclin-like" evidence="6">
    <location>
        <begin position="86"/>
        <end position="177"/>
    </location>
</feature>
<dbReference type="InterPro" id="IPR043198">
    <property type="entry name" value="Cyclin/Ssn8"/>
</dbReference>
<feature type="compositionally biased region" description="Basic and acidic residues" evidence="5">
    <location>
        <begin position="392"/>
        <end position="415"/>
    </location>
</feature>
<name>A0A6A6HLA5_VIRVR</name>
<evidence type="ECO:0000259" key="6">
    <source>
        <dbReference type="SMART" id="SM00385"/>
    </source>
</evidence>
<reference evidence="7" key="1">
    <citation type="journal article" date="2020" name="Stud. Mycol.">
        <title>101 Dothideomycetes genomes: a test case for predicting lifestyles and emergence of pathogens.</title>
        <authorList>
            <person name="Haridas S."/>
            <person name="Albert R."/>
            <person name="Binder M."/>
            <person name="Bloem J."/>
            <person name="Labutti K."/>
            <person name="Salamov A."/>
            <person name="Andreopoulos B."/>
            <person name="Baker S."/>
            <person name="Barry K."/>
            <person name="Bills G."/>
            <person name="Bluhm B."/>
            <person name="Cannon C."/>
            <person name="Castanera R."/>
            <person name="Culley D."/>
            <person name="Daum C."/>
            <person name="Ezra D."/>
            <person name="Gonzalez J."/>
            <person name="Henrissat B."/>
            <person name="Kuo A."/>
            <person name="Liang C."/>
            <person name="Lipzen A."/>
            <person name="Lutzoni F."/>
            <person name="Magnuson J."/>
            <person name="Mondo S."/>
            <person name="Nolan M."/>
            <person name="Ohm R."/>
            <person name="Pangilinan J."/>
            <person name="Park H.-J."/>
            <person name="Ramirez L."/>
            <person name="Alfaro M."/>
            <person name="Sun H."/>
            <person name="Tritt A."/>
            <person name="Yoshinaga Y."/>
            <person name="Zwiers L.-H."/>
            <person name="Turgeon B."/>
            <person name="Goodwin S."/>
            <person name="Spatafora J."/>
            <person name="Crous P."/>
            <person name="Grigoriev I."/>
        </authorList>
    </citation>
    <scope>NUCLEOTIDE SEQUENCE</scope>
    <source>
        <strain evidence="7">Tuck. ex Michener</strain>
    </source>
</reference>
<dbReference type="EMBL" id="ML991775">
    <property type="protein sequence ID" value="KAF2238652.1"/>
    <property type="molecule type" value="Genomic_DNA"/>
</dbReference>
<dbReference type="CDD" id="cd20524">
    <property type="entry name" value="CYCLIN_CCNH_rpt1"/>
    <property type="match status" value="1"/>
</dbReference>
<evidence type="ECO:0000313" key="7">
    <source>
        <dbReference type="EMBL" id="KAF2238652.1"/>
    </source>
</evidence>
<proteinExistence type="inferred from homology"/>
<evidence type="ECO:0000256" key="2">
    <source>
        <dbReference type="ARBA" id="ARBA00014912"/>
    </source>
</evidence>
<organism evidence="7 8">
    <name type="scientific">Viridothelium virens</name>
    <name type="common">Speckled blister lichen</name>
    <name type="synonym">Trypethelium virens</name>
    <dbReference type="NCBI Taxonomy" id="1048519"/>
    <lineage>
        <taxon>Eukaryota</taxon>
        <taxon>Fungi</taxon>
        <taxon>Dikarya</taxon>
        <taxon>Ascomycota</taxon>
        <taxon>Pezizomycotina</taxon>
        <taxon>Dothideomycetes</taxon>
        <taxon>Dothideomycetes incertae sedis</taxon>
        <taxon>Trypetheliales</taxon>
        <taxon>Trypetheliaceae</taxon>
        <taxon>Viridothelium</taxon>
    </lineage>
</organism>
<keyword evidence="3 4" id="KW-0195">Cyclin</keyword>
<feature type="region of interest" description="Disordered" evidence="5">
    <location>
        <begin position="377"/>
        <end position="415"/>
    </location>
</feature>
<dbReference type="PANTHER" id="PTHR10026">
    <property type="entry name" value="CYCLIN"/>
    <property type="match status" value="1"/>
</dbReference>
<keyword evidence="8" id="KW-1185">Reference proteome</keyword>
<dbReference type="CDD" id="cd20525">
    <property type="entry name" value="CYCLIN_CCNH_rpt2"/>
    <property type="match status" value="1"/>
</dbReference>
<evidence type="ECO:0000256" key="4">
    <source>
        <dbReference type="RuleBase" id="RU000383"/>
    </source>
</evidence>